<gene>
    <name evidence="1" type="ORF">BIN_B_04267</name>
</gene>
<protein>
    <submittedName>
        <fullName evidence="1">Uncharacterized protein</fullName>
    </submittedName>
</protein>
<name>A0A653F310_MYCKA</name>
<proteinExistence type="predicted"/>
<evidence type="ECO:0000313" key="1">
    <source>
        <dbReference type="EMBL" id="VTP04127.1"/>
    </source>
</evidence>
<reference evidence="1" key="1">
    <citation type="submission" date="2019-05" db="EMBL/GenBank/DDBJ databases">
        <authorList>
            <person name="Naeem R."/>
            <person name="Antony C."/>
            <person name="Guan Q."/>
        </authorList>
    </citation>
    <scope>NUCLEOTIDE SEQUENCE</scope>
    <source>
        <strain evidence="1">3</strain>
    </source>
</reference>
<dbReference type="AlphaFoldDB" id="A0A653F310"/>
<accession>A0A653F310</accession>
<dbReference type="EMBL" id="LR589361">
    <property type="protein sequence ID" value="VTP04127.1"/>
    <property type="molecule type" value="Genomic_DNA"/>
</dbReference>
<sequence length="72" mass="7675">MPKRSNEFQRLVAMLTMLKSGGATVHESVEVMEIASQERREVDVIAFGKVAGHQSAVSLNAATGSARRTSSG</sequence>
<organism evidence="1">
    <name type="scientific">Mycobacterium kansasii</name>
    <dbReference type="NCBI Taxonomy" id="1768"/>
    <lineage>
        <taxon>Bacteria</taxon>
        <taxon>Bacillati</taxon>
        <taxon>Actinomycetota</taxon>
        <taxon>Actinomycetes</taxon>
        <taxon>Mycobacteriales</taxon>
        <taxon>Mycobacteriaceae</taxon>
        <taxon>Mycobacterium</taxon>
    </lineage>
</organism>